<accession>A0ABY5I3X3</accession>
<dbReference type="RefSeq" id="WP_290140508.1">
    <property type="nucleotide sequence ID" value="NZ_CP101620.1"/>
</dbReference>
<gene>
    <name evidence="2" type="ORF">NMU03_00895</name>
</gene>
<keyword evidence="3" id="KW-1185">Reference proteome</keyword>
<dbReference type="InterPro" id="IPR001387">
    <property type="entry name" value="Cro/C1-type_HTH"/>
</dbReference>
<feature type="domain" description="HTH cro/C1-type" evidence="1">
    <location>
        <begin position="16"/>
        <end position="72"/>
    </location>
</feature>
<dbReference type="CDD" id="cd00093">
    <property type="entry name" value="HTH_XRE"/>
    <property type="match status" value="1"/>
</dbReference>
<evidence type="ECO:0000313" key="3">
    <source>
        <dbReference type="Proteomes" id="UP001060112"/>
    </source>
</evidence>
<dbReference type="EMBL" id="CP101620">
    <property type="protein sequence ID" value="UTY39423.1"/>
    <property type="molecule type" value="Genomic_DNA"/>
</dbReference>
<dbReference type="Gene3D" id="1.10.260.40">
    <property type="entry name" value="lambda repressor-like DNA-binding domains"/>
    <property type="match status" value="1"/>
</dbReference>
<dbReference type="PROSITE" id="PS50943">
    <property type="entry name" value="HTH_CROC1"/>
    <property type="match status" value="1"/>
</dbReference>
<dbReference type="InterPro" id="IPR010982">
    <property type="entry name" value="Lambda_DNA-bd_dom_sf"/>
</dbReference>
<protein>
    <submittedName>
        <fullName evidence="2">Helix-turn-helix domain-containing protein</fullName>
    </submittedName>
</protein>
<evidence type="ECO:0000313" key="2">
    <source>
        <dbReference type="EMBL" id="UTY39423.1"/>
    </source>
</evidence>
<organism evidence="2 3">
    <name type="scientific">Allocoprobacillus halotolerans</name>
    <dbReference type="NCBI Taxonomy" id="2944914"/>
    <lineage>
        <taxon>Bacteria</taxon>
        <taxon>Bacillati</taxon>
        <taxon>Bacillota</taxon>
        <taxon>Erysipelotrichia</taxon>
        <taxon>Erysipelotrichales</taxon>
        <taxon>Erysipelotrichaceae</taxon>
        <taxon>Allocoprobacillus</taxon>
    </lineage>
</organism>
<dbReference type="Proteomes" id="UP001060112">
    <property type="component" value="Chromosome"/>
</dbReference>
<evidence type="ECO:0000259" key="1">
    <source>
        <dbReference type="PROSITE" id="PS50943"/>
    </source>
</evidence>
<reference evidence="2" key="1">
    <citation type="submission" date="2022-07" db="EMBL/GenBank/DDBJ databases">
        <title>Faecal culturing of patients with breast cancer.</title>
        <authorList>
            <person name="Teng N.M.Y."/>
            <person name="Kiu R."/>
            <person name="Evans R."/>
            <person name="Baker D.J."/>
            <person name="Zenner C."/>
            <person name="Robinson S.D."/>
            <person name="Hall L.J."/>
        </authorList>
    </citation>
    <scope>NUCLEOTIDE SEQUENCE</scope>
    <source>
        <strain evidence="2">LH1062</strain>
    </source>
</reference>
<name>A0ABY5I3X3_9FIRM</name>
<proteinExistence type="predicted"/>
<sequence>MAKIDMMLYKEIGSILKRERTLQKISLDTLVDKIGNIKTKSSLKRYEDGASRIDMDTLEIICKALCLNYADVIREAEEKVQFYSKNDSLGNYEENVEYLKDNYPNLIDLYNEIHANDQLVILFDKAKKLEPQDLAQILKIIDTFNKETK</sequence>
<dbReference type="SUPFAM" id="SSF47413">
    <property type="entry name" value="lambda repressor-like DNA-binding domains"/>
    <property type="match status" value="1"/>
</dbReference>